<dbReference type="Gene3D" id="3.40.50.300">
    <property type="entry name" value="P-loop containing nucleotide triphosphate hydrolases"/>
    <property type="match status" value="1"/>
</dbReference>
<protein>
    <submittedName>
        <fullName evidence="2">AAA-like domain-containing protein</fullName>
    </submittedName>
</protein>
<dbReference type="InterPro" id="IPR035897">
    <property type="entry name" value="Toll_tir_struct_dom_sf"/>
</dbReference>
<organism evidence="2 3">
    <name type="scientific">Leptothoe kymatousa TAU-MAC 1615</name>
    <dbReference type="NCBI Taxonomy" id="2364775"/>
    <lineage>
        <taxon>Bacteria</taxon>
        <taxon>Bacillati</taxon>
        <taxon>Cyanobacteriota</taxon>
        <taxon>Cyanophyceae</taxon>
        <taxon>Nodosilineales</taxon>
        <taxon>Cymatolegaceae</taxon>
        <taxon>Leptothoe</taxon>
        <taxon>Leptothoe kymatousa</taxon>
    </lineage>
</organism>
<dbReference type="Proteomes" id="UP001196661">
    <property type="component" value="Unassembled WGS sequence"/>
</dbReference>
<dbReference type="EMBL" id="JADOER010000005">
    <property type="protein sequence ID" value="MBT9312072.1"/>
    <property type="molecule type" value="Genomic_DNA"/>
</dbReference>
<feature type="domain" description="TIR" evidence="1">
    <location>
        <begin position="214"/>
        <end position="351"/>
    </location>
</feature>
<reference evidence="2 3" key="1">
    <citation type="journal article" date="2021" name="Mar. Drugs">
        <title>Genome Reduction and Secondary Metabolism of the Marine Sponge-Associated Cyanobacterium Leptothoe.</title>
        <authorList>
            <person name="Konstantinou D."/>
            <person name="Popin R.V."/>
            <person name="Fewer D.P."/>
            <person name="Sivonen K."/>
            <person name="Gkelis S."/>
        </authorList>
    </citation>
    <scope>NUCLEOTIDE SEQUENCE [LARGE SCALE GENOMIC DNA]</scope>
    <source>
        <strain evidence="2 3">TAU-MAC 1615</strain>
    </source>
</reference>
<dbReference type="RefSeq" id="WP_246559686.1">
    <property type="nucleotide sequence ID" value="NZ_JADOER010000005.1"/>
</dbReference>
<dbReference type="InterPro" id="IPR027417">
    <property type="entry name" value="P-loop_NTPase"/>
</dbReference>
<dbReference type="PROSITE" id="PS50104">
    <property type="entry name" value="TIR"/>
    <property type="match status" value="1"/>
</dbReference>
<comment type="caution">
    <text evidence="2">The sequence shown here is derived from an EMBL/GenBank/DDBJ whole genome shotgun (WGS) entry which is preliminary data.</text>
</comment>
<dbReference type="Gene3D" id="3.40.50.10140">
    <property type="entry name" value="Toll/interleukin-1 receptor homology (TIR) domain"/>
    <property type="match status" value="1"/>
</dbReference>
<dbReference type="Pfam" id="PF14516">
    <property type="entry name" value="AAA_35"/>
    <property type="match status" value="1"/>
</dbReference>
<dbReference type="Pfam" id="PF12770">
    <property type="entry name" value="CHAT"/>
    <property type="match status" value="1"/>
</dbReference>
<dbReference type="SMART" id="SM00255">
    <property type="entry name" value="TIR"/>
    <property type="match status" value="1"/>
</dbReference>
<dbReference type="InterPro" id="IPR024983">
    <property type="entry name" value="CHAT_dom"/>
</dbReference>
<evidence type="ECO:0000313" key="2">
    <source>
        <dbReference type="EMBL" id="MBT9312072.1"/>
    </source>
</evidence>
<evidence type="ECO:0000259" key="1">
    <source>
        <dbReference type="PROSITE" id="PS50104"/>
    </source>
</evidence>
<dbReference type="InterPro" id="IPR000157">
    <property type="entry name" value="TIR_dom"/>
</dbReference>
<evidence type="ECO:0000313" key="3">
    <source>
        <dbReference type="Proteomes" id="UP001196661"/>
    </source>
</evidence>
<keyword evidence="3" id="KW-1185">Reference proteome</keyword>
<dbReference type="SUPFAM" id="SSF52540">
    <property type="entry name" value="P-loop containing nucleoside triphosphate hydrolases"/>
    <property type="match status" value="1"/>
</dbReference>
<gene>
    <name evidence="2" type="ORF">IXB28_07630</name>
</gene>
<dbReference type="Pfam" id="PF13676">
    <property type="entry name" value="TIR_2"/>
    <property type="match status" value="1"/>
</dbReference>
<name>A0ABS5Y2N7_9CYAN</name>
<sequence>MGPRKILILAVNPKDTTELRLDEEIRQIKEALKLSEGRANFELIIEPAVRTGDLHRHLLQHKPHIVHFSGHGVGSRGLAFEDKNGVAKLISTATLTRLFRLCGGVECVLLNACHSVAQADAILEHVDHVIGMNDAIGDQASIKFAEGFYDGLGYGRSYGDAFEFGLVGIGAEGIPEEETPVLRMKGEGVKVKGQTPEGGQCPPLEKAPTPANIQKKRVFISYKRNVATDEGIALQLHAALQQNSSVFIDQQMLVGTRWVEQIEKEIRQADALIVLLSAQSVHSEMVLQELELAHKIAEDNGGKPRILPVRLGYREPFQHPLSVYLNPINWALWDSEADTPGLIAELEQAIAGGLLSIDERRKAEIIKIPPKPDIPQPLPVAQPVKTANLELPEGTMDTASDFYIERHCDQIALNVIQQQGVTMTIKGPRQMGKSSLLNRIMEASVEAGKQIAFLDFQLFDRAALQDADEFYQQFCFWLTDELDMNDEVETYWKKNLGNPQRCTRYVGRHILKNLDQPLVLAMDEVERIFDTPFRNDFFSMLRSWHNQRARPSAAGKIWKQLDLTFVTSTEPYQLIADLNQSPFNVGENLRLQDFDAQQVHQLNASHGAPLSAVEEQRLMKLVNGHPYLVRKALYLIASGRMMAQELFAKAREENGPFGDHLKYHLFRMYGNKELVKAFLRILREQTCDDEVMYFRLHGAGLVSRDGQSVFPRCQLYADYFGEHLS</sequence>
<proteinExistence type="predicted"/>
<accession>A0ABS5Y2N7</accession>
<dbReference type="SUPFAM" id="SSF52200">
    <property type="entry name" value="Toll/Interleukin receptor TIR domain"/>
    <property type="match status" value="1"/>
</dbReference>